<accession>A0A422PA02</accession>
<evidence type="ECO:0000313" key="2">
    <source>
        <dbReference type="EMBL" id="RNF14551.1"/>
    </source>
</evidence>
<dbReference type="RefSeq" id="XP_029227191.1">
    <property type="nucleotide sequence ID" value="XM_029372749.1"/>
</dbReference>
<dbReference type="OrthoDB" id="244506at2759"/>
<dbReference type="AlphaFoldDB" id="A0A422PA02"/>
<keyword evidence="3" id="KW-1185">Reference proteome</keyword>
<dbReference type="EMBL" id="MKKU01000359">
    <property type="protein sequence ID" value="RNF14551.1"/>
    <property type="molecule type" value="Genomic_DNA"/>
</dbReference>
<feature type="region of interest" description="Disordered" evidence="1">
    <location>
        <begin position="39"/>
        <end position="60"/>
    </location>
</feature>
<dbReference type="Proteomes" id="UP000284403">
    <property type="component" value="Unassembled WGS sequence"/>
</dbReference>
<dbReference type="GeneID" id="40319470"/>
<proteinExistence type="predicted"/>
<gene>
    <name evidence="2" type="ORF">Tco025E_05859</name>
</gene>
<comment type="caution">
    <text evidence="2">The sequence shown here is derived from an EMBL/GenBank/DDBJ whole genome shotgun (WGS) entry which is preliminary data.</text>
</comment>
<evidence type="ECO:0000256" key="1">
    <source>
        <dbReference type="SAM" id="MobiDB-lite"/>
    </source>
</evidence>
<feature type="region of interest" description="Disordered" evidence="1">
    <location>
        <begin position="122"/>
        <end position="145"/>
    </location>
</feature>
<protein>
    <submittedName>
        <fullName evidence="2">Uncharacterized protein</fullName>
    </submittedName>
</protein>
<feature type="compositionally biased region" description="Low complexity" evidence="1">
    <location>
        <begin position="135"/>
        <end position="145"/>
    </location>
</feature>
<feature type="compositionally biased region" description="Low complexity" evidence="1">
    <location>
        <begin position="43"/>
        <end position="54"/>
    </location>
</feature>
<evidence type="ECO:0000313" key="3">
    <source>
        <dbReference type="Proteomes" id="UP000284403"/>
    </source>
</evidence>
<organism evidence="2 3">
    <name type="scientific">Trypanosoma conorhini</name>
    <dbReference type="NCBI Taxonomy" id="83891"/>
    <lineage>
        <taxon>Eukaryota</taxon>
        <taxon>Discoba</taxon>
        <taxon>Euglenozoa</taxon>
        <taxon>Kinetoplastea</taxon>
        <taxon>Metakinetoplastina</taxon>
        <taxon>Trypanosomatida</taxon>
        <taxon>Trypanosomatidae</taxon>
        <taxon>Trypanosoma</taxon>
    </lineage>
</organism>
<name>A0A422PA02_9TRYP</name>
<reference evidence="2 3" key="1">
    <citation type="journal article" date="2018" name="BMC Genomics">
        <title>Genomic comparison of Trypanosoma conorhini and Trypanosoma rangeli to Trypanosoma cruzi strains of high and low virulence.</title>
        <authorList>
            <person name="Bradwell K.R."/>
            <person name="Koparde V.N."/>
            <person name="Matveyev A.V."/>
            <person name="Serrano M.G."/>
            <person name="Alves J.M."/>
            <person name="Parikh H."/>
            <person name="Huang B."/>
            <person name="Lee V."/>
            <person name="Espinosa-Alvarez O."/>
            <person name="Ortiz P.A."/>
            <person name="Costa-Martins A.G."/>
            <person name="Teixeira M.M."/>
            <person name="Buck G.A."/>
        </authorList>
    </citation>
    <scope>NUCLEOTIDE SEQUENCE [LARGE SCALE GENOMIC DNA]</scope>
    <source>
        <strain evidence="2 3">025E</strain>
    </source>
</reference>
<sequence>MCLRRLGGRSPSCLTWAPPHNAVAVLTVARGATAHTSWKRNGASHAVAPSAHPPRQQASQSYATFRRLLRSMQEAPSRGRGCGAAEAAIPVDEPLAANTALMEQLGVMDLSERRTDAFVASMAPTDGAGGSSNKTTTTTTTTIDTPPATALTEACRAGVACHLPPTVILRRIAAAAEKSDSHAGWMPPVAAAVLLRCAADRITSRYAALQRCRNGRDAVPPRQDALSWPRSDQGEAARLQWALAEEIRRGYEILTRLPQRRHEAADVQATERDDSGGVQDTVTLQTGHVDELRGRLELAVALQDGAAAVDAVERLFALYGQSHRAVSDEAQEQLRADLMRDVCAAVSAFHAGRDFAAGRVLYEKLASVLPLVAGAAPGLAAGTSDGLYKESGGGHSEAAAVELAGRLRLLTALANCVDTSAAHFTYVRDAVVKLFANTDAGYLPATRRPAQEGLCAVLHALARVTLEPRARMAEAQSVFCAVQQNSHADVAVAAAVTEALLQVASAARDSSAALLLYNQLAAPKTHRAEVPANIMAVLVAEKDALDDFARFLSFVGLRRRVMASSAAHLLAAKLLLQRRPSEVVYTVLDLIHAKHEVEPQRTFFLRLLALYRDLQQRMSTGDAAAPPPAHAQRILADWQEALRRTGVRTLAFTTLQLLQRIRRQLLQLTSPQVRQQDSAERTAETTSSLLALIEGMLQEFSLGWLNHRATASRTPRYYVTSPELRRWVAGETSAATEASQAGVVVRTLRDPVTPPETVAALSVEERRVLVRKAWEALCAANNAGGKVVLGFSDFVRLCWLEDASLFGSSAAAPAAAASAEELLFSLDTLNSRVPPLHVTDALGEAILHGDPHASPASVVLQRDVSVAGAPPASPRRRYNRTTEEEWLARWLDEAGAALPVERGVFEEQLERLLRMTPLVEGTLGEEDGGRKASALQCFVDVA</sequence>